<protein>
    <recommendedName>
        <fullName evidence="3">Mobile element protein</fullName>
    </recommendedName>
</protein>
<accession>A0A291BBT8</accession>
<sequence>MKRQNLAQVAHLAIDINTYEIIAVKLSASNVTNDECYLIYSNSPAKKSMKYQPMVNGACDTKQSYETVRIKRAVSFISPRKGATF</sequence>
<gene>
    <name evidence="1" type="ORF">BTN50_2044</name>
</gene>
<keyword evidence="2" id="KW-1185">Reference proteome</keyword>
<evidence type="ECO:0000313" key="1">
    <source>
        <dbReference type="EMBL" id="ATF10454.1"/>
    </source>
</evidence>
<reference evidence="2" key="1">
    <citation type="submission" date="2017-04" db="EMBL/GenBank/DDBJ databases">
        <title>Genome evolution of the luminous symbionts of deep sea anglerfish.</title>
        <authorList>
            <person name="Hendry T.A."/>
        </authorList>
    </citation>
    <scope>NUCLEOTIDE SEQUENCE [LARGE SCALE GENOMIC DNA]</scope>
</reference>
<dbReference type="KEGG" id="elux:BTN50_2044"/>
<dbReference type="EMBL" id="CP020663">
    <property type="protein sequence ID" value="ATF10454.1"/>
    <property type="molecule type" value="Genomic_DNA"/>
</dbReference>
<evidence type="ECO:0008006" key="3">
    <source>
        <dbReference type="Google" id="ProtNLM"/>
    </source>
</evidence>
<evidence type="ECO:0000313" key="2">
    <source>
        <dbReference type="Proteomes" id="UP000218160"/>
    </source>
</evidence>
<dbReference type="AlphaFoldDB" id="A0A291BBT8"/>
<dbReference type="Proteomes" id="UP000218160">
    <property type="component" value="Chromosome 2"/>
</dbReference>
<name>A0A291BBT8_9GAMM</name>
<proteinExistence type="predicted"/>
<organism evidence="1 2">
    <name type="scientific">Candidatus Enterovibrio altilux</name>
    <dbReference type="NCBI Taxonomy" id="1927128"/>
    <lineage>
        <taxon>Bacteria</taxon>
        <taxon>Pseudomonadati</taxon>
        <taxon>Pseudomonadota</taxon>
        <taxon>Gammaproteobacteria</taxon>
        <taxon>Vibrionales</taxon>
        <taxon>Vibrionaceae</taxon>
        <taxon>Enterovibrio</taxon>
    </lineage>
</organism>